<sequence length="382" mass="41985">MDTVFPFGFPFATAFYLTFYVLTLAIHVVFMNYVLAGTGFIAVTSFLKRKPASPDSAAESAAHEGPRTVRSVLIDWMPLMLSGAITAGIAPLLFVQILYKQQFYTANLLLFHRWMSILPVLIVGFYTLYLLKGGWLSRQSKPVVWFVGLFPALCVGFTGYAWTENHLLSVQPTQAWANFYQSDAIFHTEPQLLPRLLVWAVGSIATFAVLVAWQLAGYERRDAAAGESTRESKAPLLAKIALAGMLLTLVATGWYVMMASELTRSAFTGSMALPFLIVATLGMLVQGYGWIRTLQKRSFESIAMACTTAGVLLTIVGMTVCREAIRITTLGEETMTRLMELHQQASTVGGLPAFLIFFVLNIGTVTGCILLVRFGKKTQPSA</sequence>
<proteinExistence type="predicted"/>
<feature type="transmembrane region" description="Helical" evidence="1">
    <location>
        <begin position="20"/>
        <end position="43"/>
    </location>
</feature>
<dbReference type="EMBL" id="LR593887">
    <property type="protein sequence ID" value="VTS01202.1"/>
    <property type="molecule type" value="Genomic_DNA"/>
</dbReference>
<protein>
    <submittedName>
        <fullName evidence="2">Uncharacterized protein</fullName>
    </submittedName>
</protein>
<evidence type="ECO:0000313" key="3">
    <source>
        <dbReference type="Proteomes" id="UP000464378"/>
    </source>
</evidence>
<organism evidence="2">
    <name type="scientific">Tuwongella immobilis</name>
    <dbReference type="NCBI Taxonomy" id="692036"/>
    <lineage>
        <taxon>Bacteria</taxon>
        <taxon>Pseudomonadati</taxon>
        <taxon>Planctomycetota</taxon>
        <taxon>Planctomycetia</taxon>
        <taxon>Gemmatales</taxon>
        <taxon>Gemmataceae</taxon>
        <taxon>Tuwongella</taxon>
    </lineage>
</organism>
<feature type="transmembrane region" description="Helical" evidence="1">
    <location>
        <begin position="111"/>
        <end position="131"/>
    </location>
</feature>
<dbReference type="Proteomes" id="UP000464378">
    <property type="component" value="Chromosome"/>
</dbReference>
<accession>A0A6C2YNA0</accession>
<feature type="transmembrane region" description="Helical" evidence="1">
    <location>
        <begin position="302"/>
        <end position="325"/>
    </location>
</feature>
<name>A0A6C2YNA0_9BACT</name>
<dbReference type="EMBL" id="LR586016">
    <property type="protein sequence ID" value="VIP02372.1"/>
    <property type="molecule type" value="Genomic_DNA"/>
</dbReference>
<evidence type="ECO:0000313" key="2">
    <source>
        <dbReference type="EMBL" id="VIP02372.1"/>
    </source>
</evidence>
<gene>
    <name evidence="2" type="ORF">GMBLW1_15880</name>
</gene>
<feature type="transmembrane region" description="Helical" evidence="1">
    <location>
        <begin position="236"/>
        <end position="257"/>
    </location>
</feature>
<keyword evidence="1" id="KW-0472">Membrane</keyword>
<keyword evidence="1" id="KW-0812">Transmembrane</keyword>
<keyword evidence="1" id="KW-1133">Transmembrane helix</keyword>
<keyword evidence="3" id="KW-1185">Reference proteome</keyword>
<feature type="transmembrane region" description="Helical" evidence="1">
    <location>
        <begin position="269"/>
        <end position="290"/>
    </location>
</feature>
<dbReference type="AlphaFoldDB" id="A0A6C2YNA0"/>
<evidence type="ECO:0000256" key="1">
    <source>
        <dbReference type="SAM" id="Phobius"/>
    </source>
</evidence>
<dbReference type="KEGG" id="tim:GMBLW1_15880"/>
<dbReference type="RefSeq" id="WP_162657553.1">
    <property type="nucleotide sequence ID" value="NZ_LR593887.1"/>
</dbReference>
<feature type="transmembrane region" description="Helical" evidence="1">
    <location>
        <begin position="345"/>
        <end position="372"/>
    </location>
</feature>
<feature type="transmembrane region" description="Helical" evidence="1">
    <location>
        <begin position="76"/>
        <end position="99"/>
    </location>
</feature>
<feature type="transmembrane region" description="Helical" evidence="1">
    <location>
        <begin position="143"/>
        <end position="162"/>
    </location>
</feature>
<feature type="transmembrane region" description="Helical" evidence="1">
    <location>
        <begin position="196"/>
        <end position="216"/>
    </location>
</feature>
<reference evidence="2" key="1">
    <citation type="submission" date="2019-04" db="EMBL/GenBank/DDBJ databases">
        <authorList>
            <consortium name="Science for Life Laboratories"/>
        </authorList>
    </citation>
    <scope>NUCLEOTIDE SEQUENCE</scope>
    <source>
        <strain evidence="2">MBLW1</strain>
    </source>
</reference>
<dbReference type="InParanoid" id="A0A6C2YNA0"/>